<dbReference type="RefSeq" id="WP_171247839.1">
    <property type="nucleotide sequence ID" value="NZ_JABFAJ010000022.1"/>
</dbReference>
<evidence type="ECO:0000256" key="2">
    <source>
        <dbReference type="ARBA" id="ARBA00023002"/>
    </source>
</evidence>
<protein>
    <submittedName>
        <fullName evidence="3">SDR family oxidoreductase</fullName>
    </submittedName>
</protein>
<evidence type="ECO:0000313" key="4">
    <source>
        <dbReference type="Proteomes" id="UP000557204"/>
    </source>
</evidence>
<keyword evidence="4" id="KW-1185">Reference proteome</keyword>
<dbReference type="PRINTS" id="PR00081">
    <property type="entry name" value="GDHRDH"/>
</dbReference>
<dbReference type="EMBL" id="JABFAJ010000022">
    <property type="protein sequence ID" value="NNU28294.1"/>
    <property type="molecule type" value="Genomic_DNA"/>
</dbReference>
<evidence type="ECO:0000256" key="1">
    <source>
        <dbReference type="ARBA" id="ARBA00006484"/>
    </source>
</evidence>
<dbReference type="AlphaFoldDB" id="A0A849K0J8"/>
<comment type="similarity">
    <text evidence="1">Belongs to the short-chain dehydrogenases/reductases (SDR) family.</text>
</comment>
<dbReference type="Proteomes" id="UP000557204">
    <property type="component" value="Unassembled WGS sequence"/>
</dbReference>
<organism evidence="3 4">
    <name type="scientific">Isoptericola sediminis</name>
    <dbReference type="NCBI Taxonomy" id="2733572"/>
    <lineage>
        <taxon>Bacteria</taxon>
        <taxon>Bacillati</taxon>
        <taxon>Actinomycetota</taxon>
        <taxon>Actinomycetes</taxon>
        <taxon>Micrococcales</taxon>
        <taxon>Promicromonosporaceae</taxon>
        <taxon>Isoptericola</taxon>
    </lineage>
</organism>
<name>A0A849K0J8_9MICO</name>
<dbReference type="InterPro" id="IPR036291">
    <property type="entry name" value="NAD(P)-bd_dom_sf"/>
</dbReference>
<dbReference type="GO" id="GO:0016491">
    <property type="term" value="F:oxidoreductase activity"/>
    <property type="evidence" value="ECO:0007669"/>
    <property type="project" value="UniProtKB-KW"/>
</dbReference>
<dbReference type="InterPro" id="IPR051122">
    <property type="entry name" value="SDR_DHRS6-like"/>
</dbReference>
<dbReference type="PANTHER" id="PTHR43477:SF1">
    <property type="entry name" value="DIHYDROANTICAPSIN 7-DEHYDROGENASE"/>
    <property type="match status" value="1"/>
</dbReference>
<keyword evidence="2" id="KW-0560">Oxidoreductase</keyword>
<proteinExistence type="inferred from homology"/>
<dbReference type="Pfam" id="PF13561">
    <property type="entry name" value="adh_short_C2"/>
    <property type="match status" value="1"/>
</dbReference>
<dbReference type="SUPFAM" id="SSF51735">
    <property type="entry name" value="NAD(P)-binding Rossmann-fold domains"/>
    <property type="match status" value="1"/>
</dbReference>
<gene>
    <name evidence="3" type="ORF">HLI28_12170</name>
</gene>
<evidence type="ECO:0000313" key="3">
    <source>
        <dbReference type="EMBL" id="NNU28294.1"/>
    </source>
</evidence>
<dbReference type="PANTHER" id="PTHR43477">
    <property type="entry name" value="DIHYDROANTICAPSIN 7-DEHYDROGENASE"/>
    <property type="match status" value="1"/>
</dbReference>
<dbReference type="Gene3D" id="3.40.50.720">
    <property type="entry name" value="NAD(P)-binding Rossmann-like Domain"/>
    <property type="match status" value="1"/>
</dbReference>
<dbReference type="InterPro" id="IPR002347">
    <property type="entry name" value="SDR_fam"/>
</dbReference>
<reference evidence="3 4" key="1">
    <citation type="submission" date="2020-05" db="EMBL/GenBank/DDBJ databases">
        <title>Genome sequence of Isoptericola sp. JC619 isolated from Chilika lagoon, India.</title>
        <authorList>
            <person name="Kumar D."/>
            <person name="Appam K."/>
            <person name="Gandham S."/>
            <person name="Uppada J."/>
            <person name="Sasikala C."/>
            <person name="Venkata Ramana C."/>
        </authorList>
    </citation>
    <scope>NUCLEOTIDE SEQUENCE [LARGE SCALE GENOMIC DNA]</scope>
    <source>
        <strain evidence="3 4">JC619</strain>
    </source>
</reference>
<accession>A0A849K0J8</accession>
<sequence length="226" mass="23981">MASHAPRRVLITDAEEFLGPAAVERFTAEGEDVTALSDPLRSRADLEAVVAAEGPFDVVVANLEAPITVAPVTAYDDAVVDELHARLVRPLYWIFATCLPPMLEAGRGWVVVPTSATALRTASNPIAGYEAARAAQAALVRSVAWEVSGRGVRVNGIAPNFIENPSYFPPETVADPEFQEAVRREVPAQRLGGADEAAAALWWLASPESSYVMGSVIATDGGWSLG</sequence>
<comment type="caution">
    <text evidence="3">The sequence shown here is derived from an EMBL/GenBank/DDBJ whole genome shotgun (WGS) entry which is preliminary data.</text>
</comment>